<dbReference type="GeneID" id="92715765"/>
<dbReference type="PROSITE" id="PS50937">
    <property type="entry name" value="HTH_MERR_2"/>
    <property type="match status" value="1"/>
</dbReference>
<sequence>MLYTAGEAAKILGIPASTLRYYDKEGLLPELERSSGGMRMFRDSDFASLRLIQCLKKAGLPLKEIRDFIRLPNDGQKTIDTRLKILSHQKKLLRKKMEELEDMMGMVEYKIWYYETAKRAGTTKVPAGMDETELPVYLRDAYVHLHAVPGKERKDL</sequence>
<dbReference type="SUPFAM" id="SSF46955">
    <property type="entry name" value="Putative DNA-binding domain"/>
    <property type="match status" value="1"/>
</dbReference>
<dbReference type="AlphaFoldDB" id="A0A8E4DGV4"/>
<dbReference type="GO" id="GO:0003700">
    <property type="term" value="F:DNA-binding transcription factor activity"/>
    <property type="evidence" value="ECO:0007669"/>
    <property type="project" value="InterPro"/>
</dbReference>
<accession>A0A8E4DGV4</accession>
<evidence type="ECO:0000256" key="1">
    <source>
        <dbReference type="ARBA" id="ARBA00023125"/>
    </source>
</evidence>
<dbReference type="Gene3D" id="1.10.1660.10">
    <property type="match status" value="1"/>
</dbReference>
<proteinExistence type="predicted"/>
<dbReference type="Proteomes" id="UP000320585">
    <property type="component" value="Chromosome"/>
</dbReference>
<protein>
    <submittedName>
        <fullName evidence="3">MerR family transcriptional regulator</fullName>
    </submittedName>
</protein>
<evidence type="ECO:0000313" key="4">
    <source>
        <dbReference type="Proteomes" id="UP000320585"/>
    </source>
</evidence>
<dbReference type="OrthoDB" id="9811174at2"/>
<keyword evidence="1" id="KW-0238">DNA-binding</keyword>
<organism evidence="3 4">
    <name type="scientific">Dialister hominis</name>
    <dbReference type="NCBI Taxonomy" id="2582419"/>
    <lineage>
        <taxon>Bacteria</taxon>
        <taxon>Bacillati</taxon>
        <taxon>Bacillota</taxon>
        <taxon>Negativicutes</taxon>
        <taxon>Veillonellales</taxon>
        <taxon>Veillonellaceae</taxon>
        <taxon>Dialister</taxon>
    </lineage>
</organism>
<gene>
    <name evidence="3" type="ORF">Dia5BBH33_05470</name>
</gene>
<dbReference type="InterPro" id="IPR009061">
    <property type="entry name" value="DNA-bd_dom_put_sf"/>
</dbReference>
<dbReference type="InterPro" id="IPR047057">
    <property type="entry name" value="MerR_fam"/>
</dbReference>
<dbReference type="RefSeq" id="WP_108849914.1">
    <property type="nucleotide sequence ID" value="NZ_AP019697.1"/>
</dbReference>
<dbReference type="CDD" id="cd01109">
    <property type="entry name" value="HTH_YyaN"/>
    <property type="match status" value="1"/>
</dbReference>
<dbReference type="PANTHER" id="PTHR30204">
    <property type="entry name" value="REDOX-CYCLING DRUG-SENSING TRANSCRIPTIONAL ACTIVATOR SOXR"/>
    <property type="match status" value="1"/>
</dbReference>
<dbReference type="PANTHER" id="PTHR30204:SF83">
    <property type="entry name" value="TRANSCRIPTIONAL REGULATOR, MERR FAMILY"/>
    <property type="match status" value="1"/>
</dbReference>
<dbReference type="GO" id="GO:0003677">
    <property type="term" value="F:DNA binding"/>
    <property type="evidence" value="ECO:0007669"/>
    <property type="project" value="UniProtKB-KW"/>
</dbReference>
<name>A0A8E4DGV4_9FIRM</name>
<dbReference type="EMBL" id="AP019697">
    <property type="protein sequence ID" value="BBK24612.1"/>
    <property type="molecule type" value="Genomic_DNA"/>
</dbReference>
<evidence type="ECO:0000259" key="2">
    <source>
        <dbReference type="PROSITE" id="PS50937"/>
    </source>
</evidence>
<evidence type="ECO:0000313" key="3">
    <source>
        <dbReference type="EMBL" id="BBK24612.1"/>
    </source>
</evidence>
<dbReference type="KEGG" id="dho:Dia5BBH33_05470"/>
<dbReference type="PRINTS" id="PR00040">
    <property type="entry name" value="HTHMERR"/>
</dbReference>
<dbReference type="Pfam" id="PF13411">
    <property type="entry name" value="MerR_1"/>
    <property type="match status" value="1"/>
</dbReference>
<dbReference type="SMART" id="SM00422">
    <property type="entry name" value="HTH_MERR"/>
    <property type="match status" value="1"/>
</dbReference>
<keyword evidence="4" id="KW-1185">Reference proteome</keyword>
<dbReference type="InterPro" id="IPR000551">
    <property type="entry name" value="MerR-type_HTH_dom"/>
</dbReference>
<feature type="domain" description="HTH merR-type" evidence="2">
    <location>
        <begin position="2"/>
        <end position="71"/>
    </location>
</feature>
<reference evidence="4" key="1">
    <citation type="submission" date="2019-05" db="EMBL/GenBank/DDBJ databases">
        <title>Complete genome sequencing of Dialister sp. strain 5BBH33.</title>
        <authorList>
            <person name="Sakamoto M."/>
            <person name="Murakami T."/>
            <person name="Mori H."/>
        </authorList>
    </citation>
    <scope>NUCLEOTIDE SEQUENCE [LARGE SCALE GENOMIC DNA]</scope>
    <source>
        <strain evidence="4">5BBH33</strain>
    </source>
</reference>